<dbReference type="HOGENOM" id="CLU_2017726_0_0_1"/>
<dbReference type="EMBL" id="DS656590">
    <property type="protein sequence ID" value="EEC02850.1"/>
    <property type="molecule type" value="Genomic_DNA"/>
</dbReference>
<gene>
    <name evidence="2" type="ORF">IscW_ISCW002699</name>
</gene>
<feature type="region of interest" description="Disordered" evidence="1">
    <location>
        <begin position="70"/>
        <end position="108"/>
    </location>
</feature>
<protein>
    <submittedName>
        <fullName evidence="2 3">Uncharacterized protein</fullName>
    </submittedName>
</protein>
<accession>B7P8C8</accession>
<dbReference type="EMBL" id="ABJB010108245">
    <property type="status" value="NOT_ANNOTATED_CDS"/>
    <property type="molecule type" value="Genomic_DNA"/>
</dbReference>
<proteinExistence type="predicted"/>
<organism>
    <name type="scientific">Ixodes scapularis</name>
    <name type="common">Black-legged tick</name>
    <name type="synonym">Deer tick</name>
    <dbReference type="NCBI Taxonomy" id="6945"/>
    <lineage>
        <taxon>Eukaryota</taxon>
        <taxon>Metazoa</taxon>
        <taxon>Ecdysozoa</taxon>
        <taxon>Arthropoda</taxon>
        <taxon>Chelicerata</taxon>
        <taxon>Arachnida</taxon>
        <taxon>Acari</taxon>
        <taxon>Parasitiformes</taxon>
        <taxon>Ixodida</taxon>
        <taxon>Ixodoidea</taxon>
        <taxon>Ixodidae</taxon>
        <taxon>Ixodinae</taxon>
        <taxon>Ixodes</taxon>
    </lineage>
</organism>
<name>B7P8C8_IXOSC</name>
<reference evidence="2 4" key="1">
    <citation type="submission" date="2008-03" db="EMBL/GenBank/DDBJ databases">
        <title>Annotation of Ixodes scapularis.</title>
        <authorList>
            <consortium name="Ixodes scapularis Genome Project Consortium"/>
            <person name="Caler E."/>
            <person name="Hannick L.I."/>
            <person name="Bidwell S."/>
            <person name="Joardar V."/>
            <person name="Thiagarajan M."/>
            <person name="Amedeo P."/>
            <person name="Galinsky K.J."/>
            <person name="Schobel S."/>
            <person name="Inman J."/>
            <person name="Hostetler J."/>
            <person name="Miller J."/>
            <person name="Hammond M."/>
            <person name="Megy K."/>
            <person name="Lawson D."/>
            <person name="Kodira C."/>
            <person name="Sutton G."/>
            <person name="Meyer J."/>
            <person name="Hill C.A."/>
            <person name="Birren B."/>
            <person name="Nene V."/>
            <person name="Collins F."/>
            <person name="Alarcon-Chaidez F."/>
            <person name="Wikel S."/>
            <person name="Strausberg R."/>
        </authorList>
    </citation>
    <scope>NUCLEOTIDE SEQUENCE [LARGE SCALE GENOMIC DNA]</scope>
    <source>
        <strain evidence="4">Wikel</strain>
        <strain evidence="2">Wikel colony</strain>
    </source>
</reference>
<dbReference type="AlphaFoldDB" id="B7P8C8"/>
<dbReference type="InParanoid" id="B7P8C8"/>
<evidence type="ECO:0000313" key="3">
    <source>
        <dbReference type="EnsemblMetazoa" id="ISCW002699-PA"/>
    </source>
</evidence>
<dbReference type="VEuPathDB" id="VectorBase:ISCI002699"/>
<evidence type="ECO:0000313" key="4">
    <source>
        <dbReference type="Proteomes" id="UP000001555"/>
    </source>
</evidence>
<keyword evidence="4" id="KW-1185">Reference proteome</keyword>
<dbReference type="PaxDb" id="6945-B7P8C8"/>
<evidence type="ECO:0000313" key="2">
    <source>
        <dbReference type="EMBL" id="EEC02850.1"/>
    </source>
</evidence>
<dbReference type="Proteomes" id="UP000001555">
    <property type="component" value="Unassembled WGS sequence"/>
</dbReference>
<evidence type="ECO:0000256" key="1">
    <source>
        <dbReference type="SAM" id="MobiDB-lite"/>
    </source>
</evidence>
<dbReference type="VEuPathDB" id="VectorBase:ISCW002699"/>
<sequence length="123" mass="13899">MRERKKSLLASFDKVAQDDAMQWKAGKKNTPERQHCTHPFFSFRGSIPTAAVRPTFHLINFSSRSRFEIPTGKLGRHGLPTEIEGQRRNAGKKQLRSPYDGPLQKSPEFGCPTRLAECGPFLS</sequence>
<dbReference type="EnsemblMetazoa" id="ISCW002699-RA">
    <property type="protein sequence ID" value="ISCW002699-PA"/>
    <property type="gene ID" value="ISCW002699"/>
</dbReference>
<reference evidence="3" key="2">
    <citation type="submission" date="2020-05" db="UniProtKB">
        <authorList>
            <consortium name="EnsemblMetazoa"/>
        </authorList>
    </citation>
    <scope>IDENTIFICATION</scope>
    <source>
        <strain evidence="3">wikel</strain>
    </source>
</reference>